<dbReference type="InterPro" id="IPR050075">
    <property type="entry name" value="LeuD"/>
</dbReference>
<comment type="pathway">
    <text evidence="3">Amino-acid biosynthesis; L-leucine biosynthesis; L-leucine from 3-methyl-2-oxobutanoate: step 2/4.</text>
</comment>
<keyword evidence="10" id="KW-0100">Branched-chain amino acid biosynthesis</keyword>
<accession>A0A7U5CUT3</accession>
<dbReference type="OrthoDB" id="9777465at2"/>
<dbReference type="Proteomes" id="UP000032300">
    <property type="component" value="Chromosome"/>
</dbReference>
<dbReference type="NCBIfam" id="NF002458">
    <property type="entry name" value="PRK01641.1"/>
    <property type="match status" value="1"/>
</dbReference>
<dbReference type="InterPro" id="IPR000573">
    <property type="entry name" value="AconitaseA/IPMdHydase_ssu_swvl"/>
</dbReference>
<dbReference type="KEGG" id="sphi:TS85_23145"/>
<dbReference type="AlphaFoldDB" id="A0A7U5CUT3"/>
<organism evidence="12 13">
    <name type="scientific">Sphingomonas hengshuiensis</name>
    <dbReference type="NCBI Taxonomy" id="1609977"/>
    <lineage>
        <taxon>Bacteria</taxon>
        <taxon>Pseudomonadati</taxon>
        <taxon>Pseudomonadota</taxon>
        <taxon>Alphaproteobacteria</taxon>
        <taxon>Sphingomonadales</taxon>
        <taxon>Sphingomonadaceae</taxon>
        <taxon>Sphingomonas</taxon>
    </lineage>
</organism>
<comment type="catalytic activity">
    <reaction evidence="1">
        <text>(2R,3S)-3-isopropylmalate = (2S)-2-isopropylmalate</text>
        <dbReference type="Rhea" id="RHEA:32287"/>
        <dbReference type="ChEBI" id="CHEBI:1178"/>
        <dbReference type="ChEBI" id="CHEBI:35121"/>
        <dbReference type="EC" id="4.2.1.33"/>
    </reaction>
</comment>
<dbReference type="PANTHER" id="PTHR43345">
    <property type="entry name" value="3-ISOPROPYLMALATE DEHYDRATASE SMALL SUBUNIT 2-RELATED-RELATED"/>
    <property type="match status" value="1"/>
</dbReference>
<evidence type="ECO:0000256" key="1">
    <source>
        <dbReference type="ARBA" id="ARBA00000491"/>
    </source>
</evidence>
<dbReference type="GO" id="GO:0009316">
    <property type="term" value="C:3-isopropylmalate dehydratase complex"/>
    <property type="evidence" value="ECO:0007669"/>
    <property type="project" value="InterPro"/>
</dbReference>
<dbReference type="CDD" id="cd01577">
    <property type="entry name" value="IPMI_Swivel"/>
    <property type="match status" value="1"/>
</dbReference>
<reference evidence="12 13" key="2">
    <citation type="submission" date="2015-02" db="EMBL/GenBank/DDBJ databases">
        <title>The complete genome of Sphingomonas hengshuiensis sp. WHSC-8 isolated from soil of Hengshui Lake.</title>
        <authorList>
            <person name="Wei S."/>
            <person name="Guo J."/>
            <person name="Su C."/>
            <person name="Wu R."/>
            <person name="Zhang Z."/>
            <person name="Liang K."/>
            <person name="Li H."/>
            <person name="Wang T."/>
            <person name="Liu H."/>
            <person name="Zhang C."/>
            <person name="Li Z."/>
            <person name="Wang Q."/>
            <person name="Meng J."/>
        </authorList>
    </citation>
    <scope>NUCLEOTIDE SEQUENCE [LARGE SCALE GENOMIC DNA]</scope>
    <source>
        <strain evidence="12 13">WHSC-8</strain>
    </source>
</reference>
<sequence>MTPLVRVVGQAISLPEPDLDTDVIYPARFLLITEKQGLGRYAFHDRRDIPGFPIQDGAARPILIAGPNFGCGSSREHAPWALADYGFRVIISPSFGEIFYSNCFRNGILPIRLGETEIAPFRQAASAGGTITVDLERCEVGAGNEAPIAFEIAPDRRQALLNGWNDTMRIQALHARDIESFEDRQRHAAPWLWLNG</sequence>
<dbReference type="NCBIfam" id="TIGR00171">
    <property type="entry name" value="leuD"/>
    <property type="match status" value="1"/>
</dbReference>
<name>A0A7U5CUT3_9SPHN</name>
<dbReference type="InterPro" id="IPR033940">
    <property type="entry name" value="IPMI_Swivel"/>
</dbReference>
<keyword evidence="13" id="KW-1185">Reference proteome</keyword>
<keyword evidence="7" id="KW-0432">Leucine biosynthesis</keyword>
<dbReference type="GO" id="GO:0003861">
    <property type="term" value="F:3-isopropylmalate dehydratase activity"/>
    <property type="evidence" value="ECO:0007669"/>
    <property type="project" value="UniProtKB-EC"/>
</dbReference>
<evidence type="ECO:0000256" key="2">
    <source>
        <dbReference type="ARBA" id="ARBA00002695"/>
    </source>
</evidence>
<comment type="similarity">
    <text evidence="4">Belongs to the LeuD family. LeuD type 1 subfamily.</text>
</comment>
<evidence type="ECO:0000313" key="12">
    <source>
        <dbReference type="EMBL" id="AJP74072.1"/>
    </source>
</evidence>
<dbReference type="PANTHER" id="PTHR43345:SF5">
    <property type="entry name" value="3-ISOPROPYLMALATE DEHYDRATASE SMALL SUBUNIT"/>
    <property type="match status" value="1"/>
</dbReference>
<dbReference type="RefSeq" id="WP_044335421.1">
    <property type="nucleotide sequence ID" value="NZ_CP010836.1"/>
</dbReference>
<dbReference type="EC" id="4.2.1.33" evidence="6"/>
<comment type="function">
    <text evidence="2">Catalyzes the isomerization between 2-isopropylmalate and 3-isopropylmalate, via the formation of 2-isopropylmaleate.</text>
</comment>
<dbReference type="InterPro" id="IPR015928">
    <property type="entry name" value="Aconitase/3IPM_dehydase_swvl"/>
</dbReference>
<proteinExistence type="inferred from homology"/>
<evidence type="ECO:0000256" key="4">
    <source>
        <dbReference type="ARBA" id="ARBA00009845"/>
    </source>
</evidence>
<evidence type="ECO:0000256" key="5">
    <source>
        <dbReference type="ARBA" id="ARBA00011271"/>
    </source>
</evidence>
<reference evidence="12 13" key="1">
    <citation type="journal article" date="2015" name="Int. J. Syst. Evol. Microbiol.">
        <title>Sphingomonas hengshuiensis sp. nov., isolated from lake wetland.</title>
        <authorList>
            <person name="Wei S."/>
            <person name="Wang T."/>
            <person name="Liu H."/>
            <person name="Zhang C."/>
            <person name="Guo J."/>
            <person name="Wang Q."/>
            <person name="Liang K."/>
            <person name="Zhang Z."/>
        </authorList>
    </citation>
    <scope>NUCLEOTIDE SEQUENCE [LARGE SCALE GENOMIC DNA]</scope>
    <source>
        <strain evidence="12 13">WHSC-8</strain>
    </source>
</reference>
<dbReference type="UniPathway" id="UPA00048">
    <property type="reaction ID" value="UER00071"/>
</dbReference>
<evidence type="ECO:0000256" key="9">
    <source>
        <dbReference type="ARBA" id="ARBA00023239"/>
    </source>
</evidence>
<evidence type="ECO:0000256" key="6">
    <source>
        <dbReference type="ARBA" id="ARBA00011998"/>
    </source>
</evidence>
<dbReference type="GO" id="GO:0009098">
    <property type="term" value="P:L-leucine biosynthetic process"/>
    <property type="evidence" value="ECO:0007669"/>
    <property type="project" value="UniProtKB-UniPathway"/>
</dbReference>
<keyword evidence="8" id="KW-0028">Amino-acid biosynthesis</keyword>
<comment type="subunit">
    <text evidence="5">Heterodimer of LeuC and LeuD.</text>
</comment>
<evidence type="ECO:0000256" key="8">
    <source>
        <dbReference type="ARBA" id="ARBA00022605"/>
    </source>
</evidence>
<keyword evidence="9" id="KW-0456">Lyase</keyword>
<protein>
    <recommendedName>
        <fullName evidence="6">3-isopropylmalate dehydratase</fullName>
        <ecNumber evidence="6">4.2.1.33</ecNumber>
    </recommendedName>
</protein>
<evidence type="ECO:0000313" key="13">
    <source>
        <dbReference type="Proteomes" id="UP000032300"/>
    </source>
</evidence>
<feature type="domain" description="Aconitase A/isopropylmalate dehydratase small subunit swivel" evidence="11">
    <location>
        <begin position="60"/>
        <end position="114"/>
    </location>
</feature>
<evidence type="ECO:0000256" key="10">
    <source>
        <dbReference type="ARBA" id="ARBA00023304"/>
    </source>
</evidence>
<dbReference type="Pfam" id="PF00694">
    <property type="entry name" value="Aconitase_C"/>
    <property type="match status" value="1"/>
</dbReference>
<dbReference type="EMBL" id="CP010836">
    <property type="protein sequence ID" value="AJP74072.1"/>
    <property type="molecule type" value="Genomic_DNA"/>
</dbReference>
<evidence type="ECO:0000256" key="3">
    <source>
        <dbReference type="ARBA" id="ARBA00004729"/>
    </source>
</evidence>
<dbReference type="Gene3D" id="3.20.19.10">
    <property type="entry name" value="Aconitase, domain 4"/>
    <property type="match status" value="1"/>
</dbReference>
<evidence type="ECO:0000259" key="11">
    <source>
        <dbReference type="Pfam" id="PF00694"/>
    </source>
</evidence>
<dbReference type="SUPFAM" id="SSF52016">
    <property type="entry name" value="LeuD/IlvD-like"/>
    <property type="match status" value="1"/>
</dbReference>
<dbReference type="InterPro" id="IPR004431">
    <property type="entry name" value="3-IsopropMal_deHydase_ssu"/>
</dbReference>
<evidence type="ECO:0000256" key="7">
    <source>
        <dbReference type="ARBA" id="ARBA00022430"/>
    </source>
</evidence>
<gene>
    <name evidence="12" type="ORF">TS85_23145</name>
</gene>